<organism evidence="2 3">
    <name type="scientific">Paenibacillus athensensis</name>
    <dbReference type="NCBI Taxonomy" id="1967502"/>
    <lineage>
        <taxon>Bacteria</taxon>
        <taxon>Bacillati</taxon>
        <taxon>Bacillota</taxon>
        <taxon>Bacilli</taxon>
        <taxon>Bacillales</taxon>
        <taxon>Paenibacillaceae</taxon>
        <taxon>Paenibacillus</taxon>
    </lineage>
</organism>
<dbReference type="Pfam" id="PF01408">
    <property type="entry name" value="GFO_IDH_MocA"/>
    <property type="match status" value="1"/>
</dbReference>
<dbReference type="Proteomes" id="UP000298246">
    <property type="component" value="Unassembled WGS sequence"/>
</dbReference>
<dbReference type="AlphaFoldDB" id="A0A4Y8Q4K7"/>
<dbReference type="OrthoDB" id="9815825at2"/>
<evidence type="ECO:0000313" key="3">
    <source>
        <dbReference type="Proteomes" id="UP000298246"/>
    </source>
</evidence>
<dbReference type="InterPro" id="IPR000683">
    <property type="entry name" value="Gfo/Idh/MocA-like_OxRdtase_N"/>
</dbReference>
<proteinExistence type="predicted"/>
<dbReference type="Gene3D" id="3.40.50.720">
    <property type="entry name" value="NAD(P)-binding Rossmann-like Domain"/>
    <property type="match status" value="1"/>
</dbReference>
<dbReference type="GO" id="GO:0000166">
    <property type="term" value="F:nucleotide binding"/>
    <property type="evidence" value="ECO:0007669"/>
    <property type="project" value="InterPro"/>
</dbReference>
<dbReference type="SUPFAM" id="SSF51735">
    <property type="entry name" value="NAD(P)-binding Rossmann-fold domains"/>
    <property type="match status" value="1"/>
</dbReference>
<dbReference type="Gene3D" id="3.30.360.10">
    <property type="entry name" value="Dihydrodipicolinate Reductase, domain 2"/>
    <property type="match status" value="1"/>
</dbReference>
<reference evidence="2 3" key="1">
    <citation type="submission" date="2017-03" db="EMBL/GenBank/DDBJ databases">
        <title>Isolation of Levoglucosan Utilizing Bacteria.</title>
        <authorList>
            <person name="Arya A.S."/>
        </authorList>
    </citation>
    <scope>NUCLEOTIDE SEQUENCE [LARGE SCALE GENOMIC DNA]</scope>
    <source>
        <strain evidence="2 3">MEC069</strain>
    </source>
</reference>
<feature type="domain" description="Gfo/Idh/MocA-like oxidoreductase N-terminal" evidence="1">
    <location>
        <begin position="12"/>
        <end position="140"/>
    </location>
</feature>
<dbReference type="InterPro" id="IPR051450">
    <property type="entry name" value="Gfo/Idh/MocA_Oxidoreductases"/>
</dbReference>
<sequence length="341" mass="39022">MIRGALRMLHSLIIGLGQIGLLYDLDPLRHKPSSHTTAYLDSERFRLVAAADIHQGRESLLRGFDDSVRFYTQVTAMLQDHAAEVISICTPPDNHLALIREIISTTSTKLIFCEKPVVANLDEARSLHELMQTTGCMLIPNLSRRWNKGMQRIYEALRQGAYGELQRIHLRYTRGIYNTGSHIFDLVSWFAGRLQSVLVIDQVPTSADHEGDSSFTLHFTTERQVSGYAEAFDDRYYYMFEMDLYLTRGKITILESGNKVRYERVGEHQLFSGFQSLHLDKFDDNLLHDSTLKHAMEHIADVVDGKQQPVCTLKDGLHPIFIAEAVQRSYLSRQWEPVKPL</sequence>
<evidence type="ECO:0000313" key="2">
    <source>
        <dbReference type="EMBL" id="TFE88940.1"/>
    </source>
</evidence>
<accession>A0A4Y8Q4K7</accession>
<dbReference type="EMBL" id="MYFO01000008">
    <property type="protein sequence ID" value="TFE88940.1"/>
    <property type="molecule type" value="Genomic_DNA"/>
</dbReference>
<evidence type="ECO:0000259" key="1">
    <source>
        <dbReference type="Pfam" id="PF01408"/>
    </source>
</evidence>
<dbReference type="SUPFAM" id="SSF55347">
    <property type="entry name" value="Glyceraldehyde-3-phosphate dehydrogenase-like, C-terminal domain"/>
    <property type="match status" value="1"/>
</dbReference>
<protein>
    <recommendedName>
        <fullName evidence="1">Gfo/Idh/MocA-like oxidoreductase N-terminal domain-containing protein</fullName>
    </recommendedName>
</protein>
<dbReference type="InterPro" id="IPR036291">
    <property type="entry name" value="NAD(P)-bd_dom_sf"/>
</dbReference>
<keyword evidence="3" id="KW-1185">Reference proteome</keyword>
<dbReference type="PANTHER" id="PTHR43377">
    <property type="entry name" value="BILIVERDIN REDUCTASE A"/>
    <property type="match status" value="1"/>
</dbReference>
<comment type="caution">
    <text evidence="2">The sequence shown here is derived from an EMBL/GenBank/DDBJ whole genome shotgun (WGS) entry which is preliminary data.</text>
</comment>
<name>A0A4Y8Q4K7_9BACL</name>
<gene>
    <name evidence="2" type="ORF">B5M42_08500</name>
</gene>
<dbReference type="PANTHER" id="PTHR43377:SF1">
    <property type="entry name" value="BILIVERDIN REDUCTASE A"/>
    <property type="match status" value="1"/>
</dbReference>